<dbReference type="Pfam" id="PF25574">
    <property type="entry name" value="TPR_IMB1"/>
    <property type="match status" value="1"/>
</dbReference>
<organism evidence="11 12">
    <name type="scientific">Blepharisma stoltei</name>
    <dbReference type="NCBI Taxonomy" id="1481888"/>
    <lineage>
        <taxon>Eukaryota</taxon>
        <taxon>Sar</taxon>
        <taxon>Alveolata</taxon>
        <taxon>Ciliophora</taxon>
        <taxon>Postciliodesmatophora</taxon>
        <taxon>Heterotrichea</taxon>
        <taxon>Heterotrichida</taxon>
        <taxon>Blepharismidae</taxon>
        <taxon>Blepharisma</taxon>
    </lineage>
</organism>
<evidence type="ECO:0000256" key="9">
    <source>
        <dbReference type="SAM" id="MobiDB-lite"/>
    </source>
</evidence>
<protein>
    <recommendedName>
        <fullName evidence="10">TOG domain-containing protein</fullName>
    </recommendedName>
</protein>
<evidence type="ECO:0000313" key="12">
    <source>
        <dbReference type="Proteomes" id="UP001162131"/>
    </source>
</evidence>
<sequence length="1103" mass="123888">MDIVTEQQVQGVIGILTSILSSDNAIRKRAENQLQTLRVEHPNEFVICILRMFRQSQDGMVKMLGAVILRQMFSNLSPSRIQIWKRLTPESQEICKSELLEIMKKENMLALCKRLGDVISELAVAIFTSDEQGSWDQLVPFLFECVMGNNNRTISSGFHTLNELFPFFHEEMLKHKESLFQVFRRQMENNDADVKLSCVQACCNMIGIIDTPDAMYFGELLSPIFKAIAWIIEKNEVSGEEALIALRDLTESEPKFFKPQLQLAYNFVTNICQLNIENSGLKYLAIEFLVCIAERLSIEMENAKAFAEAVCNMIFKVMLTIDSEIEESWFVPPEGYQEQEDEEGSIDIDYAKRGRKLLSRLLEGVGDTQLMPYVLTLIQQSLNSSNKDWRIRYAGLMTVAEVAQYIDDDSRIATLIPILQSSVGQEFHSKIRWAAYHCIQKLSEDYEEEFQRGHHAIIVPLLLEGTTDSVPRVAACACAALNKFMENAGHTIANQYTPLIIPKLIDRISSQNCSFIIEIALSALASLAEACKEEFAVYYPQMAPYLFEIIRNYKSSIYKLLRGKAIECLTLMCNAVGRNVFSRNASQVIALLKDIQDHQLEENDPLKAYLLSAWQRISATLKSDFAPYLGDVIPGLLKAANLQAEVSISTEPELQIDIESLMKSDTKKKLSVTTSDIEDKEVALQTLLTIIDVLKGAYSPHVDRTATIILPLVGYPVNESIRSAAASICASLIVSLKESGHPNSLSFVVPLARRFLSALWIAASQEFEIETLVAQLEAIKMLIETPKTVYLSAEEVNNVGERVLKLLEDSLQRRSRHQFLQAEDSDNEEGVEEPNKHEEDSLQSAVSEVLGVLFKTHRTQSLNIVEFLYANVLSKFLAPGSTDEDHKFAIFVIDDIVEFVGQDLAVSKWSALAEALLRYSCDKNDSVRQAAVYGLGMLATHSNSQAFQGMAQQILDSLNKAIALPLGRSKKTYEHARDNAISAVGKIIRYQPMCVDLNPLVPSWVDLLPLKHDKTEARIMHDLLVDIAISNTQLTVGSSHERLGKIIVLFADVLETKLIDQHTVPKVKTFIAMLQSSYYPGLPEIWENLTVTQKSKLTKLISN</sequence>
<evidence type="ECO:0000256" key="2">
    <source>
        <dbReference type="ARBA" id="ARBA00004496"/>
    </source>
</evidence>
<dbReference type="InterPro" id="IPR016024">
    <property type="entry name" value="ARM-type_fold"/>
</dbReference>
<feature type="compositionally biased region" description="Acidic residues" evidence="9">
    <location>
        <begin position="823"/>
        <end position="832"/>
    </location>
</feature>
<gene>
    <name evidence="11" type="ORF">BSTOLATCC_MIC53718</name>
</gene>
<dbReference type="PANTHER" id="PTHR10527">
    <property type="entry name" value="IMPORTIN BETA"/>
    <property type="match status" value="1"/>
</dbReference>
<evidence type="ECO:0000256" key="8">
    <source>
        <dbReference type="ARBA" id="ARBA00023242"/>
    </source>
</evidence>
<dbReference type="InterPro" id="IPR040122">
    <property type="entry name" value="Importin_beta"/>
</dbReference>
<keyword evidence="3" id="KW-0813">Transport</keyword>
<dbReference type="GO" id="GO:0005634">
    <property type="term" value="C:nucleus"/>
    <property type="evidence" value="ECO:0007669"/>
    <property type="project" value="UniProtKB-SubCell"/>
</dbReference>
<dbReference type="Pfam" id="PF25780">
    <property type="entry name" value="TPR_IPO5"/>
    <property type="match status" value="1"/>
</dbReference>
<dbReference type="AlphaFoldDB" id="A0AAU9JV76"/>
<keyword evidence="8" id="KW-0539">Nucleus</keyword>
<dbReference type="GO" id="GO:0005737">
    <property type="term" value="C:cytoplasm"/>
    <property type="evidence" value="ECO:0007669"/>
    <property type="project" value="UniProtKB-SubCell"/>
</dbReference>
<reference evidence="11" key="1">
    <citation type="submission" date="2021-09" db="EMBL/GenBank/DDBJ databases">
        <authorList>
            <consortium name="AG Swart"/>
            <person name="Singh M."/>
            <person name="Singh A."/>
            <person name="Seah K."/>
            <person name="Emmerich C."/>
        </authorList>
    </citation>
    <scope>NUCLEOTIDE SEQUENCE</scope>
    <source>
        <strain evidence="11">ATCC30299</strain>
    </source>
</reference>
<evidence type="ECO:0000313" key="11">
    <source>
        <dbReference type="EMBL" id="CAG9331653.1"/>
    </source>
</evidence>
<dbReference type="InterPro" id="IPR000357">
    <property type="entry name" value="HEAT"/>
</dbReference>
<evidence type="ECO:0000256" key="7">
    <source>
        <dbReference type="ARBA" id="ARBA00022990"/>
    </source>
</evidence>
<dbReference type="InterPro" id="IPR011989">
    <property type="entry name" value="ARM-like"/>
</dbReference>
<dbReference type="EMBL" id="CAJZBQ010000053">
    <property type="protein sequence ID" value="CAG9331653.1"/>
    <property type="molecule type" value="Genomic_DNA"/>
</dbReference>
<accession>A0AAU9JV76</accession>
<evidence type="ECO:0000256" key="4">
    <source>
        <dbReference type="ARBA" id="ARBA00022490"/>
    </source>
</evidence>
<keyword evidence="6" id="KW-0653">Protein transport</keyword>
<keyword evidence="7" id="KW-0007">Acetylation</keyword>
<name>A0AAU9JV76_9CILI</name>
<dbReference type="Proteomes" id="UP001162131">
    <property type="component" value="Unassembled WGS sequence"/>
</dbReference>
<dbReference type="Gene3D" id="1.25.10.10">
    <property type="entry name" value="Leucine-rich Repeat Variant"/>
    <property type="match status" value="1"/>
</dbReference>
<feature type="domain" description="TOG" evidence="10">
    <location>
        <begin position="360"/>
        <end position="609"/>
    </location>
</feature>
<keyword evidence="5" id="KW-0677">Repeat</keyword>
<dbReference type="InterPro" id="IPR041389">
    <property type="entry name" value="Importin_rep_6"/>
</dbReference>
<dbReference type="InterPro" id="IPR058584">
    <property type="entry name" value="IMB1_TNPO1-like_TPR"/>
</dbReference>
<proteinExistence type="predicted"/>
<feature type="region of interest" description="Disordered" evidence="9">
    <location>
        <begin position="818"/>
        <end position="840"/>
    </location>
</feature>
<evidence type="ECO:0000256" key="6">
    <source>
        <dbReference type="ARBA" id="ARBA00022927"/>
    </source>
</evidence>
<dbReference type="SMART" id="SM01349">
    <property type="entry name" value="TOG"/>
    <property type="match status" value="1"/>
</dbReference>
<dbReference type="Pfam" id="PF02985">
    <property type="entry name" value="HEAT"/>
    <property type="match status" value="1"/>
</dbReference>
<evidence type="ECO:0000259" key="10">
    <source>
        <dbReference type="SMART" id="SM01349"/>
    </source>
</evidence>
<evidence type="ECO:0000256" key="5">
    <source>
        <dbReference type="ARBA" id="ARBA00022737"/>
    </source>
</evidence>
<comment type="subcellular location">
    <subcellularLocation>
        <location evidence="2">Cytoplasm</location>
    </subcellularLocation>
    <subcellularLocation>
        <location evidence="1">Nucleus</location>
    </subcellularLocation>
</comment>
<evidence type="ECO:0000256" key="1">
    <source>
        <dbReference type="ARBA" id="ARBA00004123"/>
    </source>
</evidence>
<keyword evidence="4" id="KW-0963">Cytoplasm</keyword>
<dbReference type="SUPFAM" id="SSF48371">
    <property type="entry name" value="ARM repeat"/>
    <property type="match status" value="2"/>
</dbReference>
<evidence type="ECO:0000256" key="3">
    <source>
        <dbReference type="ARBA" id="ARBA00022448"/>
    </source>
</evidence>
<dbReference type="InterPro" id="IPR034085">
    <property type="entry name" value="TOG"/>
</dbReference>
<keyword evidence="12" id="KW-1185">Reference proteome</keyword>
<comment type="caution">
    <text evidence="11">The sequence shown here is derived from an EMBL/GenBank/DDBJ whole genome shotgun (WGS) entry which is preliminary data.</text>
</comment>
<dbReference type="Pfam" id="PF18829">
    <property type="entry name" value="Importin_rep_6"/>
    <property type="match status" value="1"/>
</dbReference>
<dbReference type="GO" id="GO:0006606">
    <property type="term" value="P:protein import into nucleus"/>
    <property type="evidence" value="ECO:0007669"/>
    <property type="project" value="InterPro"/>
</dbReference>
<dbReference type="InterPro" id="IPR057672">
    <property type="entry name" value="TPR_IPO4/5"/>
</dbReference>